<dbReference type="Gene3D" id="3.20.20.70">
    <property type="entry name" value="Aldolase class I"/>
    <property type="match status" value="1"/>
</dbReference>
<evidence type="ECO:0000256" key="10">
    <source>
        <dbReference type="RuleBase" id="RU003657"/>
    </source>
</evidence>
<evidence type="ECO:0000256" key="4">
    <source>
        <dbReference type="ARBA" id="ARBA00009667"/>
    </source>
</evidence>
<name>F8EW74_ZYMMT</name>
<gene>
    <name evidence="9" type="primary">hisA</name>
    <name evidence="12" type="ordered locus">Zymop_1594</name>
</gene>
<evidence type="ECO:0000256" key="9">
    <source>
        <dbReference type="HAMAP-Rule" id="MF_01014"/>
    </source>
</evidence>
<dbReference type="Proteomes" id="UP000000491">
    <property type="component" value="Chromosome"/>
</dbReference>
<dbReference type="UniPathway" id="UPA00031">
    <property type="reaction ID" value="UER00009"/>
</dbReference>
<evidence type="ECO:0000256" key="5">
    <source>
        <dbReference type="ARBA" id="ARBA00022490"/>
    </source>
</evidence>
<evidence type="ECO:0000256" key="11">
    <source>
        <dbReference type="RuleBase" id="RU003658"/>
    </source>
</evidence>
<dbReference type="InterPro" id="IPR006063">
    <property type="entry name" value="HisA_bact_arch"/>
</dbReference>
<dbReference type="GO" id="GO:0005737">
    <property type="term" value="C:cytoplasm"/>
    <property type="evidence" value="ECO:0007669"/>
    <property type="project" value="UniProtKB-SubCell"/>
</dbReference>
<reference evidence="12 13" key="1">
    <citation type="journal article" date="2011" name="J. Bacteriol.">
        <title>Genome sequence of the ethanol-producing Zymomonas mobilis subsp. pomaceae lectotype strain ATCC 29192.</title>
        <authorList>
            <person name="Kouvelis V.N."/>
            <person name="Davenport K.W."/>
            <person name="Brettin T.S."/>
            <person name="Bruce D."/>
            <person name="Detter C."/>
            <person name="Han C.S."/>
            <person name="Nolan M."/>
            <person name="Tapia R."/>
            <person name="Damoulaki A."/>
            <person name="Kyrpides N.C."/>
            <person name="Typas M.A."/>
            <person name="Pappas K.M."/>
        </authorList>
    </citation>
    <scope>NUCLEOTIDE SEQUENCE [LARGE SCALE GENOMIC DNA]</scope>
    <source>
        <strain evidence="13">ATCC 29192 / DSM 22645 / JCM 10191 / CCUG 17912 / NBRC 13757 / NCIMB 11200 / NRRL B-4491 / Barker I</strain>
    </source>
</reference>
<dbReference type="AlphaFoldDB" id="F8EW74"/>
<proteinExistence type="inferred from homology"/>
<dbReference type="InterPro" id="IPR006062">
    <property type="entry name" value="His_biosynth"/>
</dbReference>
<dbReference type="HOGENOM" id="CLU_048577_1_1_5"/>
<dbReference type="SUPFAM" id="SSF51366">
    <property type="entry name" value="Ribulose-phoshate binding barrel"/>
    <property type="match status" value="1"/>
</dbReference>
<comment type="similarity">
    <text evidence="4 9 10">Belongs to the HisA/HisF family.</text>
</comment>
<dbReference type="InterPro" id="IPR013785">
    <property type="entry name" value="Aldolase_TIM"/>
</dbReference>
<dbReference type="STRING" id="579138.Zymop_1594"/>
<dbReference type="InterPro" id="IPR011060">
    <property type="entry name" value="RibuloseP-bd_barrel"/>
</dbReference>
<dbReference type="NCBIfam" id="TIGR00007">
    <property type="entry name" value="1-(5-phosphoribosyl)-5-[(5-phosphoribosylamino)methylideneamino]imidazole-4-carboxamide isomerase"/>
    <property type="match status" value="1"/>
</dbReference>
<keyword evidence="6 9" id="KW-0028">Amino-acid biosynthesis</keyword>
<feature type="active site" description="Proton acceptor" evidence="9">
    <location>
        <position position="12"/>
    </location>
</feature>
<keyword evidence="5 9" id="KW-0963">Cytoplasm</keyword>
<comment type="catalytic activity">
    <reaction evidence="1 9 11">
        <text>1-(5-phospho-beta-D-ribosyl)-5-[(5-phospho-beta-D-ribosylamino)methylideneamino]imidazole-4-carboxamide = 5-[(5-phospho-1-deoxy-D-ribulos-1-ylimino)methylamino]-1-(5-phospho-beta-D-ribosyl)imidazole-4-carboxamide</text>
        <dbReference type="Rhea" id="RHEA:15469"/>
        <dbReference type="ChEBI" id="CHEBI:58435"/>
        <dbReference type="ChEBI" id="CHEBI:58525"/>
        <dbReference type="EC" id="5.3.1.16"/>
    </reaction>
</comment>
<dbReference type="Pfam" id="PF00977">
    <property type="entry name" value="His_biosynth"/>
    <property type="match status" value="1"/>
</dbReference>
<dbReference type="PATRIC" id="fig|579138.3.peg.1689"/>
<dbReference type="eggNOG" id="COG0106">
    <property type="taxonomic scope" value="Bacteria"/>
</dbReference>
<sequence length="250" mass="26413">MSHSLIIFPAIDLKEGHVVRLSEGDMDRATIYDANPAARARQFNEAGAQYLHVVDLDGAFAGHAMNATAVDAIVKAFPGKIQLGGGIRSMEAIEGWLSRGIHRVVIGTAALDNPELVKEAAKKYPHRIVVAVDARDGMVTTKGWAEQSEISVIDMAERFADAGVAALLYTDVGRDGLKKGCNSEATLALAKVSQMPVIASGGVRDIGDIELLARHTKEGIEGVICGRAIYDGSLDLKAALTIARQGGAKA</sequence>
<evidence type="ECO:0000313" key="13">
    <source>
        <dbReference type="Proteomes" id="UP000000491"/>
    </source>
</evidence>
<comment type="pathway">
    <text evidence="3 9 11">Amino-acid biosynthesis; L-histidine biosynthesis; L-histidine from 5-phospho-alpha-D-ribose 1-diphosphate: step 4/9.</text>
</comment>
<evidence type="ECO:0000313" key="12">
    <source>
        <dbReference type="EMBL" id="AEI38484.1"/>
    </source>
</evidence>
<dbReference type="GO" id="GO:0000162">
    <property type="term" value="P:L-tryptophan biosynthetic process"/>
    <property type="evidence" value="ECO:0007669"/>
    <property type="project" value="TreeGrafter"/>
</dbReference>
<dbReference type="GO" id="GO:0003949">
    <property type="term" value="F:1-(5-phosphoribosyl)-5-[(5-phosphoribosylamino)methylideneamino]imidazole-4-carboxamide isomerase activity"/>
    <property type="evidence" value="ECO:0007669"/>
    <property type="project" value="UniProtKB-UniRule"/>
</dbReference>
<comment type="subcellular location">
    <subcellularLocation>
        <location evidence="2 9 11">Cytoplasm</location>
    </subcellularLocation>
</comment>
<protein>
    <recommendedName>
        <fullName evidence="9 11">1-(5-phosphoribosyl)-5-[(5-phosphoribosylamino)methylideneamino] imidazole-4-carboxamide isomerase</fullName>
        <ecNumber evidence="9 11">5.3.1.16</ecNumber>
    </recommendedName>
    <alternativeName>
        <fullName evidence="9">Phosphoribosylformimino-5-aminoimidazole carboxamide ribotide isomerase</fullName>
    </alternativeName>
</protein>
<dbReference type="InterPro" id="IPR044524">
    <property type="entry name" value="Isoase_HisA-like"/>
</dbReference>
<dbReference type="PANTHER" id="PTHR43090">
    <property type="entry name" value="1-(5-PHOSPHORIBOSYL)-5-[(5-PHOSPHORIBOSYLAMINO)METHYLIDENEAMINO] IMIDAZOLE-4-CARBOXAMIDE ISOMERASE"/>
    <property type="match status" value="1"/>
</dbReference>
<evidence type="ECO:0000256" key="8">
    <source>
        <dbReference type="ARBA" id="ARBA00023235"/>
    </source>
</evidence>
<dbReference type="EC" id="5.3.1.16" evidence="9 11"/>
<dbReference type="EMBL" id="CP002865">
    <property type="protein sequence ID" value="AEI38484.1"/>
    <property type="molecule type" value="Genomic_DNA"/>
</dbReference>
<feature type="active site" description="Proton donor" evidence="9">
    <location>
        <position position="133"/>
    </location>
</feature>
<keyword evidence="7 9" id="KW-0368">Histidine biosynthesis</keyword>
<dbReference type="GO" id="GO:0000105">
    <property type="term" value="P:L-histidine biosynthetic process"/>
    <property type="evidence" value="ECO:0007669"/>
    <property type="project" value="UniProtKB-UniRule"/>
</dbReference>
<dbReference type="CDD" id="cd04732">
    <property type="entry name" value="HisA"/>
    <property type="match status" value="1"/>
</dbReference>
<dbReference type="HAMAP" id="MF_01014">
    <property type="entry name" value="HisA"/>
    <property type="match status" value="1"/>
</dbReference>
<evidence type="ECO:0000256" key="3">
    <source>
        <dbReference type="ARBA" id="ARBA00005133"/>
    </source>
</evidence>
<keyword evidence="8 9" id="KW-0413">Isomerase</keyword>
<dbReference type="InterPro" id="IPR023016">
    <property type="entry name" value="HisA/PriA"/>
</dbReference>
<dbReference type="RefSeq" id="WP_013934872.1">
    <property type="nucleotide sequence ID" value="NC_015709.1"/>
</dbReference>
<evidence type="ECO:0000256" key="7">
    <source>
        <dbReference type="ARBA" id="ARBA00023102"/>
    </source>
</evidence>
<evidence type="ECO:0000256" key="2">
    <source>
        <dbReference type="ARBA" id="ARBA00004496"/>
    </source>
</evidence>
<evidence type="ECO:0000256" key="1">
    <source>
        <dbReference type="ARBA" id="ARBA00000901"/>
    </source>
</evidence>
<dbReference type="PANTHER" id="PTHR43090:SF2">
    <property type="entry name" value="1-(5-PHOSPHORIBOSYL)-5-[(5-PHOSPHORIBOSYLAMINO)METHYLIDENEAMINO] IMIDAZOLE-4-CARBOXAMIDE ISOMERASE"/>
    <property type="match status" value="1"/>
</dbReference>
<dbReference type="KEGG" id="zmp:Zymop_1594"/>
<evidence type="ECO:0000256" key="6">
    <source>
        <dbReference type="ARBA" id="ARBA00022605"/>
    </source>
</evidence>
<dbReference type="FunFam" id="3.20.20.70:FF:000009">
    <property type="entry name" value="1-(5-phosphoribosyl)-5-[(5-phosphoribosylamino)methylideneamino] imidazole-4-carboxamide isomerase"/>
    <property type="match status" value="1"/>
</dbReference>
<organism evidence="12 13">
    <name type="scientific">Zymomonas mobilis subsp. pomaceae (strain ATCC 29192 / DSM 22645 / JCM 10191 / CCUG 17912 / NBRC 13757 / NCIMB 11200 / NRRL B-4491 / Barker I)</name>
    <dbReference type="NCBI Taxonomy" id="579138"/>
    <lineage>
        <taxon>Bacteria</taxon>
        <taxon>Pseudomonadati</taxon>
        <taxon>Pseudomonadota</taxon>
        <taxon>Alphaproteobacteria</taxon>
        <taxon>Sphingomonadales</taxon>
        <taxon>Zymomonadaceae</taxon>
        <taxon>Zymomonas</taxon>
    </lineage>
</organism>
<accession>F8EW74</accession>